<dbReference type="KEGG" id="shp:Sput200_3742"/>
<dbReference type="InterPro" id="IPR010330">
    <property type="entry name" value="CoiA_nuc"/>
</dbReference>
<evidence type="ECO:0000259" key="1">
    <source>
        <dbReference type="Pfam" id="PF06054"/>
    </source>
</evidence>
<feature type="domain" description="Competence protein CoiA nuclease-like" evidence="1">
    <location>
        <begin position="68"/>
        <end position="144"/>
    </location>
</feature>
<accession>E6XSB1</accession>
<dbReference type="EMBL" id="CP002457">
    <property type="protein sequence ID" value="ADV56119.1"/>
    <property type="molecule type" value="Genomic_DNA"/>
</dbReference>
<dbReference type="AlphaFoldDB" id="E6XSB1"/>
<gene>
    <name evidence="2" type="ordered locus">Sput200_3742</name>
</gene>
<evidence type="ECO:0000313" key="2">
    <source>
        <dbReference type="EMBL" id="ADV56119.1"/>
    </source>
</evidence>
<name>E6XSB1_SHEP2</name>
<reference evidence="2 3" key="1">
    <citation type="submission" date="2011-01" db="EMBL/GenBank/DDBJ databases">
        <title>Complete sequence of Shewanella putrefaciens 200.</title>
        <authorList>
            <consortium name="US DOE Joint Genome Institute"/>
            <person name="Lucas S."/>
            <person name="Copeland A."/>
            <person name="Lapidus A."/>
            <person name="Cheng J.-F."/>
            <person name="Bruce D."/>
            <person name="Goodwin L."/>
            <person name="Pitluck S."/>
            <person name="Munk A.C."/>
            <person name="Detter J.C."/>
            <person name="Han C."/>
            <person name="Tapia R."/>
            <person name="Land M."/>
            <person name="Hauser L."/>
            <person name="Chang Y.-J."/>
            <person name="Jeffries C."/>
            <person name="Kyrpides N."/>
            <person name="Ivanova N."/>
            <person name="Mikhailova N."/>
            <person name="Kolker E."/>
            <person name="Lawrence C."/>
            <person name="McCue L.A."/>
            <person name="DiChristina T."/>
            <person name="Nealson K."/>
            <person name="Fredrickson J.K."/>
            <person name="Woyke T."/>
        </authorList>
    </citation>
    <scope>NUCLEOTIDE SEQUENCE [LARGE SCALE GENOMIC DNA]</scope>
    <source>
        <strain evidence="2 3">200</strain>
    </source>
</reference>
<dbReference type="OrthoDB" id="8910564at2"/>
<dbReference type="Pfam" id="PF06054">
    <property type="entry name" value="CoiA_nuc"/>
    <property type="match status" value="1"/>
</dbReference>
<sequence>MPLKALIDSEPIQSFDLAKEEWAALKIEYKQRELTMPCCGRTAIPKTSNLGTLYFAHSRKSDCTSAPETAEHLYLKFVVAKEAKELGWHVSTEKAGHTPSGEGWIADILCEKGNTKVAIEIQWSPQSEDEYIRRTLKYKESGVRLLKGLHLIFPMQQKNAL</sequence>
<organism evidence="2 3">
    <name type="scientific">Shewanella putrefaciens (strain 200)</name>
    <dbReference type="NCBI Taxonomy" id="399804"/>
    <lineage>
        <taxon>Bacteria</taxon>
        <taxon>Pseudomonadati</taxon>
        <taxon>Pseudomonadota</taxon>
        <taxon>Gammaproteobacteria</taxon>
        <taxon>Alteromonadales</taxon>
        <taxon>Shewanellaceae</taxon>
        <taxon>Shewanella</taxon>
    </lineage>
</organism>
<dbReference type="Proteomes" id="UP000008209">
    <property type="component" value="Chromosome"/>
</dbReference>
<evidence type="ECO:0000313" key="3">
    <source>
        <dbReference type="Proteomes" id="UP000008209"/>
    </source>
</evidence>
<protein>
    <submittedName>
        <fullName evidence="2">Competence CoiA family protein</fullName>
    </submittedName>
</protein>
<dbReference type="HOGENOM" id="CLU_1642567_0_0_6"/>
<proteinExistence type="predicted"/>